<dbReference type="OrthoDB" id="115587at2759"/>
<accession>V9DSI0</accession>
<evidence type="ECO:0000256" key="1">
    <source>
        <dbReference type="SAM" id="MobiDB-lite"/>
    </source>
</evidence>
<evidence type="ECO:0000259" key="2">
    <source>
        <dbReference type="Pfam" id="PF13843"/>
    </source>
</evidence>
<feature type="non-terminal residue" evidence="3">
    <location>
        <position position="425"/>
    </location>
</feature>
<proteinExistence type="predicted"/>
<evidence type="ECO:0000313" key="3">
    <source>
        <dbReference type="EMBL" id="ETI29845.1"/>
    </source>
</evidence>
<sequence>MVYVDLVYVGQAMELVIVLSEIMVMEIVLVVTATIPLDYVEEKVAVEMPAARALVGTMNEGVEKALSVIVCGGRSGFESLDAAGVAMQDAVVVNAQQQVEGSDRGGVQGRGRNRGTTAVEPAGRGQGQGRGRGRDSGRGRGEERGRGRDSARGRERQRGRSTKSNQDESDAGSRAESDNGDDTSTHNGEVVPDRQTLCQLYTNTLVAFSPSRERWMTQKKYKHVGTTYIIGRICRGVQKSKQAPLLIQLRWLDSQFQKHAESIRVDLVQKGHHNYNLLLREPNQIGWRSLCDQADDNAIVIDGSLEDSEEEYNMHFDPNAQLEQPTDLFKQPDGSTSSAVNQEFRHLFEVSASSSFFAYLPLSFWRQVLHETNNYAAQNNVPIQHPFTIQELMTFLGILFYMEVTVKAEYANYWGRQAEDGIFGS</sequence>
<feature type="region of interest" description="Disordered" evidence="1">
    <location>
        <begin position="97"/>
        <end position="192"/>
    </location>
</feature>
<evidence type="ECO:0000313" key="4">
    <source>
        <dbReference type="Proteomes" id="UP000018721"/>
    </source>
</evidence>
<dbReference type="Proteomes" id="UP000018721">
    <property type="component" value="Unassembled WGS sequence"/>
</dbReference>
<organism evidence="3 4">
    <name type="scientific">Phytophthora nicotianae P1569</name>
    <dbReference type="NCBI Taxonomy" id="1317065"/>
    <lineage>
        <taxon>Eukaryota</taxon>
        <taxon>Sar</taxon>
        <taxon>Stramenopiles</taxon>
        <taxon>Oomycota</taxon>
        <taxon>Peronosporomycetes</taxon>
        <taxon>Peronosporales</taxon>
        <taxon>Peronosporaceae</taxon>
        <taxon>Phytophthora</taxon>
    </lineage>
</organism>
<reference evidence="3 4" key="1">
    <citation type="submission" date="2013-11" db="EMBL/GenBank/DDBJ databases">
        <title>The Genome Sequence of Phytophthora parasitica P1569.</title>
        <authorList>
            <consortium name="The Broad Institute Genomics Platform"/>
            <person name="Russ C."/>
            <person name="Tyler B."/>
            <person name="Panabieres F."/>
            <person name="Shan W."/>
            <person name="Tripathy S."/>
            <person name="Grunwald N."/>
            <person name="Machado M."/>
            <person name="Johnson C.S."/>
            <person name="Arredondo F."/>
            <person name="Hong C."/>
            <person name="Coffey M."/>
            <person name="Young S.K."/>
            <person name="Zeng Q."/>
            <person name="Gargeya S."/>
            <person name="Fitzgerald M."/>
            <person name="Abouelleil A."/>
            <person name="Alvarado L."/>
            <person name="Chapman S.B."/>
            <person name="Gainer-Dewar J."/>
            <person name="Goldberg J."/>
            <person name="Griggs A."/>
            <person name="Gujja S."/>
            <person name="Hansen M."/>
            <person name="Howarth C."/>
            <person name="Imamovic A."/>
            <person name="Ireland A."/>
            <person name="Larimer J."/>
            <person name="McCowan C."/>
            <person name="Murphy C."/>
            <person name="Pearson M."/>
            <person name="Poon T.W."/>
            <person name="Priest M."/>
            <person name="Roberts A."/>
            <person name="Saif S."/>
            <person name="Shea T."/>
            <person name="Sykes S."/>
            <person name="Wortman J."/>
            <person name="Nusbaum C."/>
            <person name="Birren B."/>
        </authorList>
    </citation>
    <scope>NUCLEOTIDE SEQUENCE [LARGE SCALE GENOMIC DNA]</scope>
    <source>
        <strain evidence="3 4">P1569</strain>
    </source>
</reference>
<keyword evidence="4" id="KW-1185">Reference proteome</keyword>
<dbReference type="PANTHER" id="PTHR46599">
    <property type="entry name" value="PIGGYBAC TRANSPOSABLE ELEMENT-DERIVED PROTEIN 4"/>
    <property type="match status" value="1"/>
</dbReference>
<dbReference type="HOGENOM" id="CLU_646557_0_0_1"/>
<feature type="domain" description="PiggyBac transposable element-derived protein" evidence="2">
    <location>
        <begin position="356"/>
        <end position="421"/>
    </location>
</feature>
<dbReference type="PANTHER" id="PTHR46599:SF3">
    <property type="entry name" value="PIGGYBAC TRANSPOSABLE ELEMENT-DERIVED PROTEIN 4"/>
    <property type="match status" value="1"/>
</dbReference>
<protein>
    <recommendedName>
        <fullName evidence="2">PiggyBac transposable element-derived protein domain-containing protein</fullName>
    </recommendedName>
</protein>
<feature type="compositionally biased region" description="Basic and acidic residues" evidence="1">
    <location>
        <begin position="132"/>
        <end position="158"/>
    </location>
</feature>
<dbReference type="InterPro" id="IPR029526">
    <property type="entry name" value="PGBD"/>
</dbReference>
<dbReference type="EMBL" id="ANIZ01004782">
    <property type="protein sequence ID" value="ETI29845.1"/>
    <property type="molecule type" value="Genomic_DNA"/>
</dbReference>
<name>V9DSI0_PHYNI</name>
<dbReference type="AlphaFoldDB" id="V9DSI0"/>
<comment type="caution">
    <text evidence="3">The sequence shown here is derived from an EMBL/GenBank/DDBJ whole genome shotgun (WGS) entry which is preliminary data.</text>
</comment>
<dbReference type="Pfam" id="PF13843">
    <property type="entry name" value="DDE_Tnp_1_7"/>
    <property type="match status" value="1"/>
</dbReference>
<gene>
    <name evidence="3" type="ORF">F443_23037</name>
</gene>